<proteinExistence type="predicted"/>
<sequence length="581" mass="64683">MSVVHPLRTRHQKSVPGKVSLADGDPFLNTPTAAEDLFGFCNSNWKGWPQVSNLLNPVKNLPDTGLFVGQASGWTCNAFINPTESDSEICSSNSHHTTKSTVLNKRKTETGTFVGTGSKDNPAAKTKPLKEFSLVNNISTLANAQEHTLTKSSNESWPALPNSETSFKTSTHSLSFSNRTLEDVEQDWRTPWLKAVKPNCSERLAKEKWPALSEAGIKGFELLDKTSLLAASQGVCAKINAPFSLDCERIGACREPLDSKQGNFLNSCNLSRLSREWESNAACTYSASYGEKSAGEQELILRSVVDVDSRSQRCRGVFDRHRTVSDTLYKKDGTSNRKEVERKFKPQRTMPAVLLMLNTDFIVASPLKENLLLTLALTRKRPGDAEEGLSNSQIARKVLVGQFKAFSSFLRFGLGNDAKRVATESNAGGTSTISESLSVEYFARRFQARDVITEMEIEYCSANWKKVDYICNLYGQQVGVSVTRAMSYPNPEDFSPQMACRLLFKKLYGLVVARHGVTRRHSFSHCILHVWCETQETAKIMEAEYKEVAQELDVTDTVSMILTVAEGWHARSIFYESCVEK</sequence>
<keyword evidence="2" id="KW-1185">Reference proteome</keyword>
<dbReference type="EMBL" id="CM055092">
    <property type="protein sequence ID" value="KAJ7570253.1"/>
    <property type="molecule type" value="Genomic_DNA"/>
</dbReference>
<evidence type="ECO:0000313" key="2">
    <source>
        <dbReference type="Proteomes" id="UP001162992"/>
    </source>
</evidence>
<organism evidence="1 2">
    <name type="scientific">Diphasiastrum complanatum</name>
    <name type="common">Issler's clubmoss</name>
    <name type="synonym">Lycopodium complanatum</name>
    <dbReference type="NCBI Taxonomy" id="34168"/>
    <lineage>
        <taxon>Eukaryota</taxon>
        <taxon>Viridiplantae</taxon>
        <taxon>Streptophyta</taxon>
        <taxon>Embryophyta</taxon>
        <taxon>Tracheophyta</taxon>
        <taxon>Lycopodiopsida</taxon>
        <taxon>Lycopodiales</taxon>
        <taxon>Lycopodiaceae</taxon>
        <taxon>Lycopodioideae</taxon>
        <taxon>Diphasiastrum</taxon>
    </lineage>
</organism>
<name>A0ACC2EUV1_DIPCM</name>
<protein>
    <submittedName>
        <fullName evidence="1">Uncharacterized protein</fullName>
    </submittedName>
</protein>
<accession>A0ACC2EUV1</accession>
<gene>
    <name evidence="1" type="ORF">O6H91_01G111700</name>
</gene>
<evidence type="ECO:0000313" key="1">
    <source>
        <dbReference type="EMBL" id="KAJ7570253.1"/>
    </source>
</evidence>
<dbReference type="Proteomes" id="UP001162992">
    <property type="component" value="Chromosome 1"/>
</dbReference>
<reference evidence="2" key="1">
    <citation type="journal article" date="2024" name="Proc. Natl. Acad. Sci. U.S.A.">
        <title>Extraordinary preservation of gene collinearity over three hundred million years revealed in homosporous lycophytes.</title>
        <authorList>
            <person name="Li C."/>
            <person name="Wickell D."/>
            <person name="Kuo L.Y."/>
            <person name="Chen X."/>
            <person name="Nie B."/>
            <person name="Liao X."/>
            <person name="Peng D."/>
            <person name="Ji J."/>
            <person name="Jenkins J."/>
            <person name="Williams M."/>
            <person name="Shu S."/>
            <person name="Plott C."/>
            <person name="Barry K."/>
            <person name="Rajasekar S."/>
            <person name="Grimwood J."/>
            <person name="Han X."/>
            <person name="Sun S."/>
            <person name="Hou Z."/>
            <person name="He W."/>
            <person name="Dai G."/>
            <person name="Sun C."/>
            <person name="Schmutz J."/>
            <person name="Leebens-Mack J.H."/>
            <person name="Li F.W."/>
            <person name="Wang L."/>
        </authorList>
    </citation>
    <scope>NUCLEOTIDE SEQUENCE [LARGE SCALE GENOMIC DNA]</scope>
    <source>
        <strain evidence="2">cv. PW_Plant_1</strain>
    </source>
</reference>
<comment type="caution">
    <text evidence="1">The sequence shown here is derived from an EMBL/GenBank/DDBJ whole genome shotgun (WGS) entry which is preliminary data.</text>
</comment>